<dbReference type="EMBL" id="BAABAL010000012">
    <property type="protein sequence ID" value="GAA4009814.1"/>
    <property type="molecule type" value="Genomic_DNA"/>
</dbReference>
<evidence type="ECO:0000256" key="1">
    <source>
        <dbReference type="SAM" id="MobiDB-lite"/>
    </source>
</evidence>
<accession>A0ABP7SCC8</accession>
<organism evidence="2 3">
    <name type="scientific">Allokutzneria multivorans</name>
    <dbReference type="NCBI Taxonomy" id="1142134"/>
    <lineage>
        <taxon>Bacteria</taxon>
        <taxon>Bacillati</taxon>
        <taxon>Actinomycetota</taxon>
        <taxon>Actinomycetes</taxon>
        <taxon>Pseudonocardiales</taxon>
        <taxon>Pseudonocardiaceae</taxon>
        <taxon>Allokutzneria</taxon>
    </lineage>
</organism>
<feature type="region of interest" description="Disordered" evidence="1">
    <location>
        <begin position="585"/>
        <end position="651"/>
    </location>
</feature>
<dbReference type="InterPro" id="IPR052933">
    <property type="entry name" value="DNA_Protect_Modify"/>
</dbReference>
<protein>
    <submittedName>
        <fullName evidence="2">Uncharacterized protein</fullName>
    </submittedName>
</protein>
<keyword evidence="3" id="KW-1185">Reference proteome</keyword>
<evidence type="ECO:0000313" key="3">
    <source>
        <dbReference type="Proteomes" id="UP001501747"/>
    </source>
</evidence>
<dbReference type="Proteomes" id="UP001501747">
    <property type="component" value="Unassembled WGS sequence"/>
</dbReference>
<gene>
    <name evidence="2" type="ORF">GCM10022247_34940</name>
</gene>
<evidence type="ECO:0000313" key="2">
    <source>
        <dbReference type="EMBL" id="GAA4009814.1"/>
    </source>
</evidence>
<proteinExistence type="predicted"/>
<sequence length="651" mass="72136">MSSPQLSPTPKAAVHVMRDSVQQLGFLSLEDIADRLHVPIHDAIAALENRVFHDPYVRAWRQAEEYLSGNVAEKLAVAASAAQERPERYQANVAALQRLQPGVLLPSQITAQLGAAWIPVEVHQQFVRELLDDPRASVKRENDSVPWRVLPGSIPTPGTARSGVVTNWSIDRADAYQLIELSLNSRGAAFTRQADNRNVRDLAGTIEAVRMQQRIHSAFTKWVWQDPERARQLAAAYTDRYASTLARPFDGSALSLPAASSGRVRVTAQSRAQIERSCTLPASLTRAGHSTERTHTMVTTALTLKEREHAAKPMIVVDPLQFAEFVIVARRDFPNANFMAISHHQLSSANRTAAVIADCANHNWDAVLIDHDAFDAIPLSSHTHARILREQIRDYAHDITQLHHIDPRHASLAHRGMGMLSHVSRVENAGIQAQHGFDGLHVDHLQVSDAERYLGLSSPTHMDGWPGSGDNRAHRFEAKMLYLRGTNPDHVATLYTKQSIEGMSQLHSLQRLLQPQRLRELGLSAPDRFAATFFNREMTVATTRANAPGTVTFSVTDVINLPELTALCHEVGDNPAVGWMPPAPTHIGGAPHREQDRRHSIAPASTQPHGRHRAPEGDPRWEARARLPAEKPGRHRAPGHLAPTNHVHRSR</sequence>
<comment type="caution">
    <text evidence="2">The sequence shown here is derived from an EMBL/GenBank/DDBJ whole genome shotgun (WGS) entry which is preliminary data.</text>
</comment>
<dbReference type="PANTHER" id="PTHR41313:SF1">
    <property type="entry name" value="DNA METHYLASE ADENINE-SPECIFIC DOMAIN-CONTAINING PROTEIN"/>
    <property type="match status" value="1"/>
</dbReference>
<dbReference type="RefSeq" id="WP_344875993.1">
    <property type="nucleotide sequence ID" value="NZ_BAABAL010000012.1"/>
</dbReference>
<dbReference type="PANTHER" id="PTHR41313">
    <property type="entry name" value="ADENINE-SPECIFIC METHYLTRANSFERASE"/>
    <property type="match status" value="1"/>
</dbReference>
<reference evidence="3" key="1">
    <citation type="journal article" date="2019" name="Int. J. Syst. Evol. Microbiol.">
        <title>The Global Catalogue of Microorganisms (GCM) 10K type strain sequencing project: providing services to taxonomists for standard genome sequencing and annotation.</title>
        <authorList>
            <consortium name="The Broad Institute Genomics Platform"/>
            <consortium name="The Broad Institute Genome Sequencing Center for Infectious Disease"/>
            <person name="Wu L."/>
            <person name="Ma J."/>
        </authorList>
    </citation>
    <scope>NUCLEOTIDE SEQUENCE [LARGE SCALE GENOMIC DNA]</scope>
    <source>
        <strain evidence="3">JCM 17342</strain>
    </source>
</reference>
<feature type="compositionally biased region" description="Basic and acidic residues" evidence="1">
    <location>
        <begin position="613"/>
        <end position="632"/>
    </location>
</feature>
<name>A0ABP7SCC8_9PSEU</name>